<evidence type="ECO:0000256" key="1">
    <source>
        <dbReference type="ARBA" id="ARBA00004496"/>
    </source>
</evidence>
<keyword evidence="12" id="KW-0670">Pyruvate</keyword>
<dbReference type="NCBIfam" id="NF006873">
    <property type="entry name" value="PRK09369.1"/>
    <property type="match status" value="1"/>
</dbReference>
<keyword evidence="9 12" id="KW-0961">Cell wall biogenesis/degradation</keyword>
<dbReference type="Pfam" id="PF00275">
    <property type="entry name" value="EPSP_synthase"/>
    <property type="match status" value="1"/>
</dbReference>
<reference evidence="15" key="1">
    <citation type="submission" date="2017-09" db="EMBL/GenBank/DDBJ databases">
        <title>Depth-based differentiation of microbial function through sediment-hosted aquifers and enrichment of novel symbionts in the deep terrestrial subsurface.</title>
        <authorList>
            <person name="Probst A.J."/>
            <person name="Ladd B."/>
            <person name="Jarett J.K."/>
            <person name="Geller-Mcgrath D.E."/>
            <person name="Sieber C.M.K."/>
            <person name="Emerson J.B."/>
            <person name="Anantharaman K."/>
            <person name="Thomas B.C."/>
            <person name="Malmstrom R."/>
            <person name="Stieglmeier M."/>
            <person name="Klingl A."/>
            <person name="Woyke T."/>
            <person name="Ryan C.M."/>
            <person name="Banfield J.F."/>
        </authorList>
    </citation>
    <scope>NUCLEOTIDE SEQUENCE [LARGE SCALE GENOMIC DNA]</scope>
</reference>
<evidence type="ECO:0000256" key="11">
    <source>
        <dbReference type="ARBA" id="ARBA00047527"/>
    </source>
</evidence>
<dbReference type="InterPro" id="IPR001986">
    <property type="entry name" value="Enolpyruvate_Tfrase_dom"/>
</dbReference>
<keyword evidence="8 12" id="KW-0131">Cell cycle</keyword>
<dbReference type="GO" id="GO:0005737">
    <property type="term" value="C:cytoplasm"/>
    <property type="evidence" value="ECO:0007669"/>
    <property type="project" value="UniProtKB-SubCell"/>
</dbReference>
<dbReference type="GO" id="GO:0008760">
    <property type="term" value="F:UDP-N-acetylglucosamine 1-carboxyvinyltransferase activity"/>
    <property type="evidence" value="ECO:0007669"/>
    <property type="project" value="UniProtKB-UniRule"/>
</dbReference>
<comment type="catalytic activity">
    <reaction evidence="11 12">
        <text>phosphoenolpyruvate + UDP-N-acetyl-alpha-D-glucosamine = UDP-N-acetyl-3-O-(1-carboxyvinyl)-alpha-D-glucosamine + phosphate</text>
        <dbReference type="Rhea" id="RHEA:18681"/>
        <dbReference type="ChEBI" id="CHEBI:43474"/>
        <dbReference type="ChEBI" id="CHEBI:57705"/>
        <dbReference type="ChEBI" id="CHEBI:58702"/>
        <dbReference type="ChEBI" id="CHEBI:68483"/>
        <dbReference type="EC" id="2.5.1.7"/>
    </reaction>
</comment>
<comment type="pathway">
    <text evidence="2 12">Cell wall biogenesis; peptidoglycan biosynthesis.</text>
</comment>
<evidence type="ECO:0000256" key="7">
    <source>
        <dbReference type="ARBA" id="ARBA00022984"/>
    </source>
</evidence>
<organism evidence="14 15">
    <name type="scientific">Candidatus Nealsonbacteria bacterium CG09_land_8_20_14_0_10_42_14</name>
    <dbReference type="NCBI Taxonomy" id="1974707"/>
    <lineage>
        <taxon>Bacteria</taxon>
        <taxon>Candidatus Nealsoniibacteriota</taxon>
    </lineage>
</organism>
<accession>A0A2H0WXJ5</accession>
<dbReference type="GO" id="GO:0008360">
    <property type="term" value="P:regulation of cell shape"/>
    <property type="evidence" value="ECO:0007669"/>
    <property type="project" value="UniProtKB-KW"/>
</dbReference>
<evidence type="ECO:0000256" key="5">
    <source>
        <dbReference type="ARBA" id="ARBA00022679"/>
    </source>
</evidence>
<keyword evidence="7 12" id="KW-0573">Peptidoglycan synthesis</keyword>
<dbReference type="GO" id="GO:0071555">
    <property type="term" value="P:cell wall organization"/>
    <property type="evidence" value="ECO:0007669"/>
    <property type="project" value="UniProtKB-KW"/>
</dbReference>
<feature type="modified residue" description="2-(S-cysteinyl)pyruvic acid O-phosphothioketal" evidence="12">
    <location>
        <position position="122"/>
    </location>
</feature>
<dbReference type="UniPathway" id="UPA00219"/>
<dbReference type="EMBL" id="PEZD01000025">
    <property type="protein sequence ID" value="PIS17335.1"/>
    <property type="molecule type" value="Genomic_DNA"/>
</dbReference>
<dbReference type="InterPro" id="IPR013792">
    <property type="entry name" value="RNA3'P_cycl/enolpyr_Trfase_a/b"/>
</dbReference>
<keyword evidence="3 12" id="KW-0963">Cytoplasm</keyword>
<dbReference type="InterPro" id="IPR036968">
    <property type="entry name" value="Enolpyruvate_Tfrase_sf"/>
</dbReference>
<keyword evidence="6 12" id="KW-0133">Cell shape</keyword>
<evidence type="ECO:0000256" key="12">
    <source>
        <dbReference type="HAMAP-Rule" id="MF_00111"/>
    </source>
</evidence>
<feature type="binding site" evidence="12">
    <location>
        <position position="309"/>
    </location>
    <ligand>
        <name>UDP-N-acetyl-alpha-D-glucosamine</name>
        <dbReference type="ChEBI" id="CHEBI:57705"/>
    </ligand>
</feature>
<dbReference type="HAMAP" id="MF_00111">
    <property type="entry name" value="MurA"/>
    <property type="match status" value="1"/>
</dbReference>
<dbReference type="EC" id="2.5.1.7" evidence="12"/>
<dbReference type="GO" id="GO:0009252">
    <property type="term" value="P:peptidoglycan biosynthetic process"/>
    <property type="evidence" value="ECO:0007669"/>
    <property type="project" value="UniProtKB-UniRule"/>
</dbReference>
<dbReference type="InterPro" id="IPR005750">
    <property type="entry name" value="UDP_GlcNAc_COvinyl_MurA"/>
</dbReference>
<evidence type="ECO:0000256" key="6">
    <source>
        <dbReference type="ARBA" id="ARBA00022960"/>
    </source>
</evidence>
<comment type="similarity">
    <text evidence="10 12">Belongs to the EPSP synthase family. MurA subfamily.</text>
</comment>
<comment type="subcellular location">
    <subcellularLocation>
        <location evidence="1 12">Cytoplasm</location>
    </subcellularLocation>
</comment>
<comment type="caution">
    <text evidence="12">Lacks conserved residue(s) required for the propagation of feature annotation.</text>
</comment>
<dbReference type="Proteomes" id="UP000229675">
    <property type="component" value="Unassembled WGS sequence"/>
</dbReference>
<comment type="function">
    <text evidence="12">Cell wall formation. Adds enolpyruvyl to UDP-N-acetylglucosamine.</text>
</comment>
<evidence type="ECO:0000256" key="9">
    <source>
        <dbReference type="ARBA" id="ARBA00023316"/>
    </source>
</evidence>
<dbReference type="CDD" id="cd01555">
    <property type="entry name" value="UdpNAET"/>
    <property type="match status" value="1"/>
</dbReference>
<evidence type="ECO:0000313" key="15">
    <source>
        <dbReference type="Proteomes" id="UP000229675"/>
    </source>
</evidence>
<dbReference type="GO" id="GO:0051301">
    <property type="term" value="P:cell division"/>
    <property type="evidence" value="ECO:0007669"/>
    <property type="project" value="UniProtKB-KW"/>
</dbReference>
<feature type="binding site" evidence="12">
    <location>
        <position position="331"/>
    </location>
    <ligand>
        <name>UDP-N-acetyl-alpha-D-glucosamine</name>
        <dbReference type="ChEBI" id="CHEBI:57705"/>
    </ligand>
</feature>
<proteinExistence type="inferred from homology"/>
<gene>
    <name evidence="12 14" type="primary">murA</name>
    <name evidence="14" type="ORF">COT59_01150</name>
</gene>
<dbReference type="Gene3D" id="3.65.10.10">
    <property type="entry name" value="Enolpyruvate transferase domain"/>
    <property type="match status" value="2"/>
</dbReference>
<feature type="active site" description="Proton donor" evidence="12">
    <location>
        <position position="122"/>
    </location>
</feature>
<dbReference type="AlphaFoldDB" id="A0A2H0WXJ5"/>
<keyword evidence="5 12" id="KW-0808">Transferase</keyword>
<evidence type="ECO:0000256" key="2">
    <source>
        <dbReference type="ARBA" id="ARBA00004752"/>
    </source>
</evidence>
<evidence type="ECO:0000259" key="13">
    <source>
        <dbReference type="Pfam" id="PF00275"/>
    </source>
</evidence>
<keyword evidence="4 12" id="KW-0132">Cell division</keyword>
<comment type="caution">
    <text evidence="14">The sequence shown here is derived from an EMBL/GenBank/DDBJ whole genome shotgun (WGS) entry which is preliminary data.</text>
</comment>
<evidence type="ECO:0000256" key="3">
    <source>
        <dbReference type="ARBA" id="ARBA00022490"/>
    </source>
</evidence>
<feature type="binding site" evidence="12">
    <location>
        <begin position="27"/>
        <end position="28"/>
    </location>
    <ligand>
        <name>phosphoenolpyruvate</name>
        <dbReference type="ChEBI" id="CHEBI:58702"/>
    </ligand>
</feature>
<evidence type="ECO:0000256" key="4">
    <source>
        <dbReference type="ARBA" id="ARBA00022618"/>
    </source>
</evidence>
<evidence type="ECO:0000256" key="10">
    <source>
        <dbReference type="ARBA" id="ARBA00038367"/>
    </source>
</evidence>
<dbReference type="GO" id="GO:0019277">
    <property type="term" value="P:UDP-N-acetylgalactosamine biosynthetic process"/>
    <property type="evidence" value="ECO:0007669"/>
    <property type="project" value="InterPro"/>
</dbReference>
<sequence length="423" mass="46939">MKRDMPEKFVINGGRPLRGEIEVRGAKNAAFPILAASLLTREQCEISNLPLIEDVFRMIEILKSMDSEISWTGERSIKINNSKINLVKINEELICLLRGSVLFFGPLLARFGKVRFPQPGGCVIGARPIDTHLDGFNQLGVKVTKEGKGYLLEQQKPRDSVILNEFSVTATENLMLFASLLPQKTVIKGADQDYQVQELAKFLKKMGVKIQGAGNHQISIQGAKKLKGASHRLIYDPIEAGTFILTAAATRGNVLIKNVEIKFLELPLKRLKDFGVPYEVGQNSIRVLPWKKLKIDKVQSLPYPGIPSDLQSAFGVLATQSPGSTLVHDPLYEGRLRYLEDLNKMGAEIYFADPHRAVINGPTQLQGRELGSLDLRGGAALIIAGLIAKGKTIIHNIYQIDRGYEKIEERLKKLGADIKRVKI</sequence>
<dbReference type="SUPFAM" id="SSF55205">
    <property type="entry name" value="EPT/RTPC-like"/>
    <property type="match status" value="1"/>
</dbReference>
<evidence type="ECO:0000256" key="8">
    <source>
        <dbReference type="ARBA" id="ARBA00023306"/>
    </source>
</evidence>
<evidence type="ECO:0000313" key="14">
    <source>
        <dbReference type="EMBL" id="PIS17335.1"/>
    </source>
</evidence>
<feature type="binding site" evidence="12">
    <location>
        <position position="98"/>
    </location>
    <ligand>
        <name>UDP-N-acetyl-alpha-D-glucosamine</name>
        <dbReference type="ChEBI" id="CHEBI:57705"/>
    </ligand>
</feature>
<dbReference type="PANTHER" id="PTHR43783">
    <property type="entry name" value="UDP-N-ACETYLGLUCOSAMINE 1-CARBOXYVINYLTRANSFERASE"/>
    <property type="match status" value="1"/>
</dbReference>
<name>A0A2H0WXJ5_9BACT</name>
<dbReference type="PANTHER" id="PTHR43783:SF1">
    <property type="entry name" value="UDP-N-ACETYLGLUCOSAMINE 1-CARBOXYVINYLTRANSFERASE"/>
    <property type="match status" value="1"/>
</dbReference>
<dbReference type="NCBIfam" id="TIGR01072">
    <property type="entry name" value="murA"/>
    <property type="match status" value="1"/>
</dbReference>
<feature type="domain" description="Enolpyruvate transferase" evidence="13">
    <location>
        <begin position="12"/>
        <end position="411"/>
    </location>
</feature>
<dbReference type="InterPro" id="IPR050068">
    <property type="entry name" value="MurA_subfamily"/>
</dbReference>
<protein>
    <recommendedName>
        <fullName evidence="12">UDP-N-acetylglucosamine 1-carboxyvinyltransferase</fullName>
        <ecNumber evidence="12">2.5.1.7</ecNumber>
    </recommendedName>
    <alternativeName>
        <fullName evidence="12">Enoylpyruvate transferase</fullName>
    </alternativeName>
    <alternativeName>
        <fullName evidence="12">UDP-N-acetylglucosamine enolpyruvyl transferase</fullName>
        <shortName evidence="12">EPT</shortName>
    </alternativeName>
</protein>